<gene>
    <name evidence="3" type="ORF">F5878DRAFT_611629</name>
</gene>
<name>A0AA38PE90_9AGAR</name>
<reference evidence="3" key="1">
    <citation type="submission" date="2022-08" db="EMBL/GenBank/DDBJ databases">
        <authorList>
            <consortium name="DOE Joint Genome Institute"/>
            <person name="Min B."/>
            <person name="Riley R."/>
            <person name="Sierra-Patev S."/>
            <person name="Naranjo-Ortiz M."/>
            <person name="Looney B."/>
            <person name="Konkel Z."/>
            <person name="Slot J.C."/>
            <person name="Sakamoto Y."/>
            <person name="Steenwyk J.L."/>
            <person name="Rokas A."/>
            <person name="Carro J."/>
            <person name="Camarero S."/>
            <person name="Ferreira P."/>
            <person name="Molpeceres G."/>
            <person name="Ruiz-Duenas F.J."/>
            <person name="Serrano A."/>
            <person name="Henrissat B."/>
            <person name="Drula E."/>
            <person name="Hughes K.W."/>
            <person name="Mata J.L."/>
            <person name="Ishikawa N.K."/>
            <person name="Vargas-Isla R."/>
            <person name="Ushijima S."/>
            <person name="Smith C.A."/>
            <person name="Ahrendt S."/>
            <person name="Andreopoulos W."/>
            <person name="He G."/>
            <person name="Labutti K."/>
            <person name="Lipzen A."/>
            <person name="Ng V."/>
            <person name="Sandor L."/>
            <person name="Barry K."/>
            <person name="Martinez A.T."/>
            <person name="Xiao Y."/>
            <person name="Gibbons J.G."/>
            <person name="Terashima K."/>
            <person name="Hibbett D.S."/>
            <person name="Grigoriev I.V."/>
        </authorList>
    </citation>
    <scope>NUCLEOTIDE SEQUENCE</scope>
    <source>
        <strain evidence="3">TFB9207</strain>
    </source>
</reference>
<comment type="caution">
    <text evidence="3">The sequence shown here is derived from an EMBL/GenBank/DDBJ whole genome shotgun (WGS) entry which is preliminary data.</text>
</comment>
<dbReference type="InterPro" id="IPR003892">
    <property type="entry name" value="CUE"/>
</dbReference>
<protein>
    <recommendedName>
        <fullName evidence="2">CUE domain-containing protein</fullName>
    </recommendedName>
</protein>
<dbReference type="Gene3D" id="1.10.8.10">
    <property type="entry name" value="DNA helicase RuvA subunit, C-terminal domain"/>
    <property type="match status" value="1"/>
</dbReference>
<organism evidence="3 4">
    <name type="scientific">Lentinula raphanica</name>
    <dbReference type="NCBI Taxonomy" id="153919"/>
    <lineage>
        <taxon>Eukaryota</taxon>
        <taxon>Fungi</taxon>
        <taxon>Dikarya</taxon>
        <taxon>Basidiomycota</taxon>
        <taxon>Agaricomycotina</taxon>
        <taxon>Agaricomycetes</taxon>
        <taxon>Agaricomycetidae</taxon>
        <taxon>Agaricales</taxon>
        <taxon>Marasmiineae</taxon>
        <taxon>Omphalotaceae</taxon>
        <taxon>Lentinula</taxon>
    </lineage>
</organism>
<evidence type="ECO:0000256" key="1">
    <source>
        <dbReference type="SAM" id="SignalP"/>
    </source>
</evidence>
<feature type="domain" description="CUE" evidence="2">
    <location>
        <begin position="44"/>
        <end position="87"/>
    </location>
</feature>
<dbReference type="GO" id="GO:0043130">
    <property type="term" value="F:ubiquitin binding"/>
    <property type="evidence" value="ECO:0007669"/>
    <property type="project" value="InterPro"/>
</dbReference>
<dbReference type="CDD" id="cd14424">
    <property type="entry name" value="CUE_Cue1p_like"/>
    <property type="match status" value="1"/>
</dbReference>
<evidence type="ECO:0000259" key="2">
    <source>
        <dbReference type="PROSITE" id="PS51140"/>
    </source>
</evidence>
<dbReference type="Pfam" id="PF02845">
    <property type="entry name" value="CUE"/>
    <property type="match status" value="1"/>
</dbReference>
<feature type="signal peptide" evidence="1">
    <location>
        <begin position="1"/>
        <end position="23"/>
    </location>
</feature>
<proteinExistence type="predicted"/>
<evidence type="ECO:0000313" key="3">
    <source>
        <dbReference type="EMBL" id="KAJ3840951.1"/>
    </source>
</evidence>
<sequence>MGEVVNVIVAFAVIVFIFRWATSNSPEGGTASPADTLGFRPKNVTQDMVDTVGNMFPDIPKDNIRYDLLRTGNVERTTNQILEKGFLDAPPLSYYNLYPRASTPGASSSQGNPTNIIASSSSIKSKDTLISRYNLQSKLDDPSTLVDLRDDIEVGGGKAKWEDTPEKREASLRERKEKMILAARQRLLAAQKGKEKESTTSTAFA</sequence>
<keyword evidence="4" id="KW-1185">Reference proteome</keyword>
<dbReference type="AlphaFoldDB" id="A0AA38PE90"/>
<accession>A0AA38PE90</accession>
<dbReference type="SMART" id="SM00546">
    <property type="entry name" value="CUE"/>
    <property type="match status" value="1"/>
</dbReference>
<dbReference type="Proteomes" id="UP001163846">
    <property type="component" value="Unassembled WGS sequence"/>
</dbReference>
<keyword evidence="1" id="KW-0732">Signal</keyword>
<dbReference type="EMBL" id="MU806057">
    <property type="protein sequence ID" value="KAJ3840951.1"/>
    <property type="molecule type" value="Genomic_DNA"/>
</dbReference>
<feature type="chain" id="PRO_5041422019" description="CUE domain-containing protein" evidence="1">
    <location>
        <begin position="24"/>
        <end position="205"/>
    </location>
</feature>
<evidence type="ECO:0000313" key="4">
    <source>
        <dbReference type="Proteomes" id="UP001163846"/>
    </source>
</evidence>
<dbReference type="PROSITE" id="PS51140">
    <property type="entry name" value="CUE"/>
    <property type="match status" value="1"/>
</dbReference>